<comment type="caution">
    <text evidence="5">The sequence shown here is derived from an EMBL/GenBank/DDBJ whole genome shotgun (WGS) entry which is preliminary data.</text>
</comment>
<evidence type="ECO:0000313" key="6">
    <source>
        <dbReference type="Proteomes" id="UP001417504"/>
    </source>
</evidence>
<protein>
    <recommendedName>
        <fullName evidence="4">PHD-type zinc finger plants domain-containing protein</fullName>
    </recommendedName>
</protein>
<keyword evidence="1" id="KW-0479">Metal-binding</keyword>
<dbReference type="Proteomes" id="UP001417504">
    <property type="component" value="Unassembled WGS sequence"/>
</dbReference>
<feature type="region of interest" description="Disordered" evidence="3">
    <location>
        <begin position="63"/>
        <end position="108"/>
    </location>
</feature>
<evidence type="ECO:0000256" key="1">
    <source>
        <dbReference type="ARBA" id="ARBA00022771"/>
    </source>
</evidence>
<keyword evidence="6" id="KW-1185">Reference proteome</keyword>
<dbReference type="AlphaFoldDB" id="A0AAP0HVE9"/>
<reference evidence="5 6" key="1">
    <citation type="submission" date="2024-01" db="EMBL/GenBank/DDBJ databases">
        <title>Genome assemblies of Stephania.</title>
        <authorList>
            <person name="Yang L."/>
        </authorList>
    </citation>
    <scope>NUCLEOTIDE SEQUENCE [LARGE SCALE GENOMIC DNA]</scope>
    <source>
        <strain evidence="5">QJT</strain>
        <tissue evidence="5">Leaf</tissue>
    </source>
</reference>
<evidence type="ECO:0000256" key="3">
    <source>
        <dbReference type="SAM" id="MobiDB-lite"/>
    </source>
</evidence>
<name>A0AAP0HVE9_9MAGN</name>
<gene>
    <name evidence="5" type="ORF">Sjap_020227</name>
</gene>
<dbReference type="SUPFAM" id="SSF57903">
    <property type="entry name" value="FYVE/PHD zinc finger"/>
    <property type="match status" value="1"/>
</dbReference>
<evidence type="ECO:0000259" key="4">
    <source>
        <dbReference type="Pfam" id="PF25054"/>
    </source>
</evidence>
<dbReference type="PANTHER" id="PTHR33779:SF11">
    <property type="entry name" value="OS04G0551600 PROTEIN"/>
    <property type="match status" value="1"/>
</dbReference>
<dbReference type="Pfam" id="PF25054">
    <property type="entry name" value="PHD_pln"/>
    <property type="match status" value="1"/>
</dbReference>
<dbReference type="InterPro" id="IPR056874">
    <property type="entry name" value="PHD_dom_pln"/>
</dbReference>
<dbReference type="InterPro" id="IPR011011">
    <property type="entry name" value="Znf_FYVE_PHD"/>
</dbReference>
<organism evidence="5 6">
    <name type="scientific">Stephania japonica</name>
    <dbReference type="NCBI Taxonomy" id="461633"/>
    <lineage>
        <taxon>Eukaryota</taxon>
        <taxon>Viridiplantae</taxon>
        <taxon>Streptophyta</taxon>
        <taxon>Embryophyta</taxon>
        <taxon>Tracheophyta</taxon>
        <taxon>Spermatophyta</taxon>
        <taxon>Magnoliopsida</taxon>
        <taxon>Ranunculales</taxon>
        <taxon>Menispermaceae</taxon>
        <taxon>Menispermoideae</taxon>
        <taxon>Cissampelideae</taxon>
        <taxon>Stephania</taxon>
    </lineage>
</organism>
<feature type="compositionally biased region" description="Basic and acidic residues" evidence="3">
    <location>
        <begin position="78"/>
        <end position="90"/>
    </location>
</feature>
<keyword evidence="1" id="KW-0863">Zinc-finger</keyword>
<feature type="domain" description="PHD-type zinc finger plants" evidence="4">
    <location>
        <begin position="9"/>
        <end position="53"/>
    </location>
</feature>
<evidence type="ECO:0000256" key="2">
    <source>
        <dbReference type="ARBA" id="ARBA00022833"/>
    </source>
</evidence>
<dbReference type="PANTHER" id="PTHR33779">
    <property type="entry name" value="EXPRESSED PROTEIN"/>
    <property type="match status" value="1"/>
</dbReference>
<sequence length="118" mass="13696">MEEFQPVCCMCGDIGFPDKLFRCTKCCNRFQHSYCSNYYDQSFATAARVCEWCMNEKRNMKVSSKKFSRSEYSGGKQVNDRDNEIVTDHNHKGKNSNSSAPSPKPTSRRYKFLKDVMC</sequence>
<keyword evidence="2" id="KW-0862">Zinc</keyword>
<evidence type="ECO:0000313" key="5">
    <source>
        <dbReference type="EMBL" id="KAK9102973.1"/>
    </source>
</evidence>
<proteinExistence type="predicted"/>
<dbReference type="EMBL" id="JBBNAE010000008">
    <property type="protein sequence ID" value="KAK9102973.1"/>
    <property type="molecule type" value="Genomic_DNA"/>
</dbReference>
<accession>A0AAP0HVE9</accession>
<dbReference type="GO" id="GO:0008270">
    <property type="term" value="F:zinc ion binding"/>
    <property type="evidence" value="ECO:0007669"/>
    <property type="project" value="UniProtKB-KW"/>
</dbReference>